<keyword evidence="3" id="KW-1185">Reference proteome</keyword>
<evidence type="ECO:0000313" key="2">
    <source>
        <dbReference type="EMBL" id="KAF2769963.1"/>
    </source>
</evidence>
<dbReference type="EMBL" id="ML995829">
    <property type="protein sequence ID" value="KAF2769963.1"/>
    <property type="molecule type" value="Genomic_DNA"/>
</dbReference>
<evidence type="ECO:0000256" key="1">
    <source>
        <dbReference type="SAM" id="SignalP"/>
    </source>
</evidence>
<feature type="signal peptide" evidence="1">
    <location>
        <begin position="1"/>
        <end position="20"/>
    </location>
</feature>
<dbReference type="AlphaFoldDB" id="A0A6G1LAK2"/>
<reference evidence="2" key="1">
    <citation type="journal article" date="2020" name="Stud. Mycol.">
        <title>101 Dothideomycetes genomes: a test case for predicting lifestyles and emergence of pathogens.</title>
        <authorList>
            <person name="Haridas S."/>
            <person name="Albert R."/>
            <person name="Binder M."/>
            <person name="Bloem J."/>
            <person name="Labutti K."/>
            <person name="Salamov A."/>
            <person name="Andreopoulos B."/>
            <person name="Baker S."/>
            <person name="Barry K."/>
            <person name="Bills G."/>
            <person name="Bluhm B."/>
            <person name="Cannon C."/>
            <person name="Castanera R."/>
            <person name="Culley D."/>
            <person name="Daum C."/>
            <person name="Ezra D."/>
            <person name="Gonzalez J."/>
            <person name="Henrissat B."/>
            <person name="Kuo A."/>
            <person name="Liang C."/>
            <person name="Lipzen A."/>
            <person name="Lutzoni F."/>
            <person name="Magnuson J."/>
            <person name="Mondo S."/>
            <person name="Nolan M."/>
            <person name="Ohm R."/>
            <person name="Pangilinan J."/>
            <person name="Park H.-J."/>
            <person name="Ramirez L."/>
            <person name="Alfaro M."/>
            <person name="Sun H."/>
            <person name="Tritt A."/>
            <person name="Yoshinaga Y."/>
            <person name="Zwiers L.-H."/>
            <person name="Turgeon B."/>
            <person name="Goodwin S."/>
            <person name="Spatafora J."/>
            <person name="Crous P."/>
            <person name="Grigoriev I."/>
        </authorList>
    </citation>
    <scope>NUCLEOTIDE SEQUENCE</scope>
    <source>
        <strain evidence="2">CBS 116005</strain>
    </source>
</reference>
<name>A0A6G1LAK2_9PEZI</name>
<accession>A0A6G1LAK2</accession>
<evidence type="ECO:0000313" key="3">
    <source>
        <dbReference type="Proteomes" id="UP000799436"/>
    </source>
</evidence>
<proteinExistence type="predicted"/>
<sequence length="199" mass="21321">MLFNILTLAALASALPTAEMEPANVHWEAPGYGEAFGIAATGKGIINASLRAVGGALFVGGEQPEVTCEDGEHPDFATFVWYTEKSLFLYGGNPYQQVKVDNSGEGQGVTFYTTGDQEVVPAADGPFEIDSQSRVLTFGSTGAKACPTGVMVDQAEIKEVHRIWFTDLEEPAFNEGCVDVELLAYKTDAKPRCNYSPSP</sequence>
<dbReference type="OrthoDB" id="4093325at2759"/>
<evidence type="ECO:0008006" key="4">
    <source>
        <dbReference type="Google" id="ProtNLM"/>
    </source>
</evidence>
<organism evidence="2 3">
    <name type="scientific">Teratosphaeria nubilosa</name>
    <dbReference type="NCBI Taxonomy" id="161662"/>
    <lineage>
        <taxon>Eukaryota</taxon>
        <taxon>Fungi</taxon>
        <taxon>Dikarya</taxon>
        <taxon>Ascomycota</taxon>
        <taxon>Pezizomycotina</taxon>
        <taxon>Dothideomycetes</taxon>
        <taxon>Dothideomycetidae</taxon>
        <taxon>Mycosphaerellales</taxon>
        <taxon>Teratosphaeriaceae</taxon>
        <taxon>Teratosphaeria</taxon>
    </lineage>
</organism>
<keyword evidence="1" id="KW-0732">Signal</keyword>
<feature type="chain" id="PRO_5026217761" description="Cell wall protein PhiA" evidence="1">
    <location>
        <begin position="21"/>
        <end position="199"/>
    </location>
</feature>
<gene>
    <name evidence="2" type="ORF">EJ03DRAFT_326867</name>
</gene>
<protein>
    <recommendedName>
        <fullName evidence="4">Cell wall protein PhiA</fullName>
    </recommendedName>
</protein>
<dbReference type="Proteomes" id="UP000799436">
    <property type="component" value="Unassembled WGS sequence"/>
</dbReference>